<dbReference type="PROSITE" id="PS00975">
    <property type="entry name" value="NMT_1"/>
    <property type="match status" value="1"/>
</dbReference>
<evidence type="ECO:0000259" key="11">
    <source>
        <dbReference type="Pfam" id="PF01233"/>
    </source>
</evidence>
<evidence type="ECO:0000313" key="13">
    <source>
        <dbReference type="EMBL" id="CAB4253955.1"/>
    </source>
</evidence>
<proteinExistence type="inferred from homology"/>
<dbReference type="PANTHER" id="PTHR11377">
    <property type="entry name" value="N-MYRISTOYL TRANSFERASE"/>
    <property type="match status" value="1"/>
</dbReference>
<protein>
    <recommendedName>
        <fullName evidence="5 9">Glycylpeptide N-tetradecanoyltransferase</fullName>
        <ecNumber evidence="4 9">2.3.1.97</ecNumber>
    </recommendedName>
</protein>
<dbReference type="PIRSF" id="PIRSF015892">
    <property type="entry name" value="N-myristl_transf"/>
    <property type="match status" value="1"/>
</dbReference>
<dbReference type="RefSeq" id="XP_041405800.1">
    <property type="nucleotide sequence ID" value="XM_041549866.1"/>
</dbReference>
<comment type="catalytic activity">
    <reaction evidence="9">
        <text>N-terminal glycyl-[protein] + tetradecanoyl-CoA = N-tetradecanoylglycyl-[protein] + CoA + H(+)</text>
        <dbReference type="Rhea" id="RHEA:15521"/>
        <dbReference type="Rhea" id="RHEA-COMP:12666"/>
        <dbReference type="Rhea" id="RHEA-COMP:12667"/>
        <dbReference type="ChEBI" id="CHEBI:15378"/>
        <dbReference type="ChEBI" id="CHEBI:57287"/>
        <dbReference type="ChEBI" id="CHEBI:57385"/>
        <dbReference type="ChEBI" id="CHEBI:64723"/>
        <dbReference type="ChEBI" id="CHEBI:133050"/>
        <dbReference type="EC" id="2.3.1.97"/>
    </reaction>
</comment>
<keyword evidence="6" id="KW-0963">Cytoplasm</keyword>
<dbReference type="InterPro" id="IPR000903">
    <property type="entry name" value="NMT"/>
</dbReference>
<evidence type="ECO:0000256" key="1">
    <source>
        <dbReference type="ARBA" id="ARBA00004496"/>
    </source>
</evidence>
<dbReference type="Pfam" id="PF02799">
    <property type="entry name" value="NMT_C"/>
    <property type="match status" value="1"/>
</dbReference>
<comment type="subcellular location">
    <subcellularLocation>
        <location evidence="1">Cytoplasm</location>
    </subcellularLocation>
</comment>
<name>A0A8H2VE84_9SACH</name>
<dbReference type="EMBL" id="CAEFZW010000003">
    <property type="protein sequence ID" value="CAB4253955.1"/>
    <property type="molecule type" value="Genomic_DNA"/>
</dbReference>
<evidence type="ECO:0000256" key="9">
    <source>
        <dbReference type="RuleBase" id="RU000586"/>
    </source>
</evidence>
<dbReference type="InterPro" id="IPR022678">
    <property type="entry name" value="NMT_CS"/>
</dbReference>
<comment type="function">
    <text evidence="9">Adds a myristoyl group to the N-terminal glycine residue of certain cellular proteins.</text>
</comment>
<evidence type="ECO:0000259" key="12">
    <source>
        <dbReference type="Pfam" id="PF02799"/>
    </source>
</evidence>
<dbReference type="InterPro" id="IPR016181">
    <property type="entry name" value="Acyl_CoA_acyltransferase"/>
</dbReference>
<evidence type="ECO:0000313" key="14">
    <source>
        <dbReference type="Proteomes" id="UP000644660"/>
    </source>
</evidence>
<dbReference type="AlphaFoldDB" id="A0A8H2VE84"/>
<evidence type="ECO:0000256" key="6">
    <source>
        <dbReference type="ARBA" id="ARBA00022490"/>
    </source>
</evidence>
<keyword evidence="8 9" id="KW-0012">Acyltransferase</keyword>
<evidence type="ECO:0000256" key="5">
    <source>
        <dbReference type="ARBA" id="ARBA00022240"/>
    </source>
</evidence>
<dbReference type="Pfam" id="PF01233">
    <property type="entry name" value="NMT"/>
    <property type="match status" value="1"/>
</dbReference>
<sequence length="454" mass="52539">MDQKKLEDLLKLLQLNQGDLSKLTDQQRKDMKDYKFWKTQPVQKFDEAIDKEGPIDITKTPADVRDEPYPMLGEFEWSTVDINDKHQMEDVFILLNENYVEDKDASFRFNYTKEFFHWALKPPGWREEWNVGVRVKTTGKLVAFISAIPINLTVRGKNVPSVEINFLCVHKQLRSKRMTPVLIKEITRRVNKQNIWQALYTAGVVLPSPVTTCRYAHRPINWNKLQEVGFTDVPAGKTAAEMVALYTLPKDTKTKNLRPMELKDVSQMMTLFDKYESRFELVQSFNQEEFTHWFLGSYGKEYIPENKKVIFTYVVENEDGKISDFFSFYSLPFTVLEHDVHSELGIGYLFYYASDADLGFDDRFSEDATKALKTRLNSLISDATILAKRANMDVFNALTSQDNTLFLEDLKFGPGDGFLNFYLFNYKAFPIGGGLKDDKSYDTVKRSNVGVVML</sequence>
<evidence type="ECO:0000256" key="2">
    <source>
        <dbReference type="ARBA" id="ARBA00009469"/>
    </source>
</evidence>
<dbReference type="PROSITE" id="PS00976">
    <property type="entry name" value="NMT_2"/>
    <property type="match status" value="1"/>
</dbReference>
<evidence type="ECO:0000256" key="8">
    <source>
        <dbReference type="ARBA" id="ARBA00023315"/>
    </source>
</evidence>
<dbReference type="PANTHER" id="PTHR11377:SF5">
    <property type="entry name" value="GLYCYLPEPTIDE N-TETRADECANOYLTRANSFERASE"/>
    <property type="match status" value="1"/>
</dbReference>
<keyword evidence="7 9" id="KW-0808">Transferase</keyword>
<dbReference type="EC" id="2.3.1.97" evidence="4 9"/>
<comment type="similarity">
    <text evidence="2 10">Belongs to the NMT family.</text>
</comment>
<gene>
    <name evidence="13" type="ORF">KABA2_03S09174</name>
</gene>
<feature type="domain" description="Glycylpeptide N-tetradecanoyltransferase N-terminal" evidence="11">
    <location>
        <begin position="54"/>
        <end position="213"/>
    </location>
</feature>
<comment type="caution">
    <text evidence="13">The sequence shown here is derived from an EMBL/GenBank/DDBJ whole genome shotgun (WGS) entry which is preliminary data.</text>
</comment>
<feature type="domain" description="Glycylpeptide N-tetradecanoyltransferase C-terminal" evidence="12">
    <location>
        <begin position="227"/>
        <end position="452"/>
    </location>
</feature>
<comment type="subunit">
    <text evidence="3">Monomer.</text>
</comment>
<evidence type="ECO:0000256" key="4">
    <source>
        <dbReference type="ARBA" id="ARBA00012923"/>
    </source>
</evidence>
<dbReference type="GO" id="GO:0004379">
    <property type="term" value="F:glycylpeptide N-tetradecanoyltransferase activity"/>
    <property type="evidence" value="ECO:0007669"/>
    <property type="project" value="UniProtKB-EC"/>
</dbReference>
<dbReference type="InterPro" id="IPR022677">
    <property type="entry name" value="NMT_C"/>
</dbReference>
<dbReference type="InterPro" id="IPR022676">
    <property type="entry name" value="NMT_N"/>
</dbReference>
<accession>A0A8H2VE84</accession>
<dbReference type="GO" id="GO:0005737">
    <property type="term" value="C:cytoplasm"/>
    <property type="evidence" value="ECO:0007669"/>
    <property type="project" value="UniProtKB-SubCell"/>
</dbReference>
<reference evidence="13 14" key="1">
    <citation type="submission" date="2020-05" db="EMBL/GenBank/DDBJ databases">
        <authorList>
            <person name="Casaregola S."/>
            <person name="Devillers H."/>
            <person name="Grondin C."/>
        </authorList>
    </citation>
    <scope>NUCLEOTIDE SEQUENCE [LARGE SCALE GENOMIC DNA]</scope>
    <source>
        <strain evidence="13 14">CLIB 1767</strain>
    </source>
</reference>
<organism evidence="13 14">
    <name type="scientific">Maudiozyma barnettii</name>
    <dbReference type="NCBI Taxonomy" id="61262"/>
    <lineage>
        <taxon>Eukaryota</taxon>
        <taxon>Fungi</taxon>
        <taxon>Dikarya</taxon>
        <taxon>Ascomycota</taxon>
        <taxon>Saccharomycotina</taxon>
        <taxon>Saccharomycetes</taxon>
        <taxon>Saccharomycetales</taxon>
        <taxon>Saccharomycetaceae</taxon>
        <taxon>Maudiozyma</taxon>
    </lineage>
</organism>
<keyword evidence="14" id="KW-1185">Reference proteome</keyword>
<dbReference type="FunFam" id="3.40.630.30:FF:000042">
    <property type="entry name" value="Glycylpeptide N-tetradecanoyltransferase"/>
    <property type="match status" value="1"/>
</dbReference>
<dbReference type="OrthoDB" id="60315at2759"/>
<dbReference type="Gene3D" id="3.40.630.30">
    <property type="match status" value="2"/>
</dbReference>
<dbReference type="FunFam" id="3.40.630.30:FF:000056">
    <property type="entry name" value="Glycylpeptide N-tetradecanoyltransferase"/>
    <property type="match status" value="1"/>
</dbReference>
<evidence type="ECO:0000256" key="3">
    <source>
        <dbReference type="ARBA" id="ARBA00011245"/>
    </source>
</evidence>
<evidence type="ECO:0000256" key="7">
    <source>
        <dbReference type="ARBA" id="ARBA00022679"/>
    </source>
</evidence>
<dbReference type="Proteomes" id="UP000644660">
    <property type="component" value="Unassembled WGS sequence"/>
</dbReference>
<evidence type="ECO:0000256" key="10">
    <source>
        <dbReference type="RuleBase" id="RU004178"/>
    </source>
</evidence>
<dbReference type="SUPFAM" id="SSF55729">
    <property type="entry name" value="Acyl-CoA N-acyltransferases (Nat)"/>
    <property type="match status" value="2"/>
</dbReference>
<dbReference type="GeneID" id="64856931"/>